<dbReference type="EMBL" id="CP011112">
    <property type="protein sequence ID" value="AKU16093.1"/>
    <property type="molecule type" value="Genomic_DNA"/>
</dbReference>
<proteinExistence type="predicted"/>
<evidence type="ECO:0000313" key="2">
    <source>
        <dbReference type="Proteomes" id="UP000066480"/>
    </source>
</evidence>
<protein>
    <recommendedName>
        <fullName evidence="3">Right handed beta helix domain-containing protein</fullName>
    </recommendedName>
</protein>
<gene>
    <name evidence="1" type="ORF">VV02_09845</name>
</gene>
<name>A0A0K1JHL8_9MICO</name>
<keyword evidence="2" id="KW-1185">Reference proteome</keyword>
<dbReference type="Proteomes" id="UP000066480">
    <property type="component" value="Chromosome"/>
</dbReference>
<reference evidence="1 2" key="1">
    <citation type="submission" date="2015-03" db="EMBL/GenBank/DDBJ databases">
        <title>Luteipulveratus halotolerans sp. nov., a novel actinobacterium (Dermacoccaceae) from Sarawak, Malaysia.</title>
        <authorList>
            <person name="Juboi H."/>
            <person name="Basik A."/>
            <person name="Shamsul S.S."/>
            <person name="Arnold P."/>
            <person name="Schmitt E.K."/>
            <person name="Sanglier J.-J."/>
            <person name="Yeo T."/>
        </authorList>
    </citation>
    <scope>NUCLEOTIDE SEQUENCE [LARGE SCALE GENOMIC DNA]</scope>
    <source>
        <strain evidence="1 2">MN07-A0370</strain>
    </source>
</reference>
<sequence>MRLVGAGGPGARIMAATGEVRDNIIRGHGGGLRPDGVGSDPNNVSGGIQMYQTQGVQLEGNRIEEPSPFGISLWYDNANVSVGNTMVVDPWSDQFATPSAVGLCSTGNSVRLGAVQLRTGERSAGYRDVGGVYARTAKGNSMKLTGGHGFTAAATPFAGARLAAPHI</sequence>
<organism evidence="1 2">
    <name type="scientific">Luteipulveratus mongoliensis</name>
    <dbReference type="NCBI Taxonomy" id="571913"/>
    <lineage>
        <taxon>Bacteria</taxon>
        <taxon>Bacillati</taxon>
        <taxon>Actinomycetota</taxon>
        <taxon>Actinomycetes</taxon>
        <taxon>Micrococcales</taxon>
        <taxon>Dermacoccaceae</taxon>
        <taxon>Luteipulveratus</taxon>
    </lineage>
</organism>
<dbReference type="SUPFAM" id="SSF51126">
    <property type="entry name" value="Pectin lyase-like"/>
    <property type="match status" value="1"/>
</dbReference>
<dbReference type="KEGG" id="lmoi:VV02_09845"/>
<evidence type="ECO:0000313" key="1">
    <source>
        <dbReference type="EMBL" id="AKU16093.1"/>
    </source>
</evidence>
<evidence type="ECO:0008006" key="3">
    <source>
        <dbReference type="Google" id="ProtNLM"/>
    </source>
</evidence>
<dbReference type="AlphaFoldDB" id="A0A0K1JHL8"/>
<accession>A0A0K1JHL8</accession>
<dbReference type="InterPro" id="IPR011050">
    <property type="entry name" value="Pectin_lyase_fold/virulence"/>
</dbReference>